<proteinExistence type="predicted"/>
<feature type="region of interest" description="Disordered" evidence="1">
    <location>
        <begin position="171"/>
        <end position="191"/>
    </location>
</feature>
<evidence type="ECO:0000256" key="1">
    <source>
        <dbReference type="SAM" id="MobiDB-lite"/>
    </source>
</evidence>
<accession>A0ABU1MME8</accession>
<comment type="caution">
    <text evidence="2">The sequence shown here is derived from an EMBL/GenBank/DDBJ whole genome shotgun (WGS) entry which is preliminary data.</text>
</comment>
<evidence type="ECO:0000313" key="2">
    <source>
        <dbReference type="EMBL" id="MDR6511516.1"/>
    </source>
</evidence>
<dbReference type="Proteomes" id="UP001184150">
    <property type="component" value="Unassembled WGS sequence"/>
</dbReference>
<keyword evidence="3" id="KW-1185">Reference proteome</keyword>
<dbReference type="EMBL" id="JAVDRD010000005">
    <property type="protein sequence ID" value="MDR6511516.1"/>
    <property type="molecule type" value="Genomic_DNA"/>
</dbReference>
<protein>
    <submittedName>
        <fullName evidence="2">Uncharacterized protein</fullName>
    </submittedName>
</protein>
<evidence type="ECO:0000313" key="3">
    <source>
        <dbReference type="Proteomes" id="UP001184150"/>
    </source>
</evidence>
<name>A0ABU1MME8_9SPHN</name>
<gene>
    <name evidence="2" type="ORF">J2792_002388</name>
</gene>
<organism evidence="2 3">
    <name type="scientific">Novosphingobium capsulatum</name>
    <dbReference type="NCBI Taxonomy" id="13688"/>
    <lineage>
        <taxon>Bacteria</taxon>
        <taxon>Pseudomonadati</taxon>
        <taxon>Pseudomonadota</taxon>
        <taxon>Alphaproteobacteria</taxon>
        <taxon>Sphingomonadales</taxon>
        <taxon>Sphingomonadaceae</taxon>
        <taxon>Novosphingobium</taxon>
    </lineage>
</organism>
<sequence length="263" mass="28371">MNAQTKIDAAKPTGLALLRVPFPDNQISKLPKETRAQIDARKANKNLMAWNCKVCGGHHHKDAVHLDYVGHAAATDRLLDADPRWTWEPVADPMSLGLPTMPGGMWIKLTVDGVSRYGFGHADGKTGGDAIKEIIGDAIRNAGMRFGMALDLWHKGGDLHADDGEEAFQAEAAKPATKAKAADPKAQQGQMPDAAFAKLQQLLSATSTAPTILCEHYKVENIGLLTKAQYDDAVGRLEDDLARLARKQTNSQFDANQLAGADL</sequence>
<feature type="compositionally biased region" description="Low complexity" evidence="1">
    <location>
        <begin position="171"/>
        <end position="190"/>
    </location>
</feature>
<reference evidence="2 3" key="1">
    <citation type="submission" date="2023-07" db="EMBL/GenBank/DDBJ databases">
        <title>Sorghum-associated microbial communities from plants grown in Nebraska, USA.</title>
        <authorList>
            <person name="Schachtman D."/>
        </authorList>
    </citation>
    <scope>NUCLEOTIDE SEQUENCE [LARGE SCALE GENOMIC DNA]</scope>
    <source>
        <strain evidence="2 3">DS1027</strain>
    </source>
</reference>
<dbReference type="RefSeq" id="WP_309805386.1">
    <property type="nucleotide sequence ID" value="NZ_JAVDRD010000005.1"/>
</dbReference>